<evidence type="ECO:0000256" key="13">
    <source>
        <dbReference type="ARBA" id="ARBA00023004"/>
    </source>
</evidence>
<dbReference type="Gene3D" id="3.10.450.60">
    <property type="match status" value="1"/>
</dbReference>
<keyword evidence="4 20" id="KW-0444">Lipid biosynthesis</keyword>
<evidence type="ECO:0000256" key="12">
    <source>
        <dbReference type="ARBA" id="ARBA00023002"/>
    </source>
</evidence>
<evidence type="ECO:0000256" key="19">
    <source>
        <dbReference type="RuleBase" id="RU003974"/>
    </source>
</evidence>
<dbReference type="PROSITE" id="PS50095">
    <property type="entry name" value="PLAT"/>
    <property type="match status" value="1"/>
</dbReference>
<keyword evidence="11 19" id="KW-0223">Dioxygenase</keyword>
<comment type="catalytic activity">
    <reaction evidence="16">
        <text>(9Z,12Z)-octadecadienoate + O2 = (13S)-hydroperoxy-(9Z,11E)-octadecadienoate</text>
        <dbReference type="Rhea" id="RHEA:22780"/>
        <dbReference type="ChEBI" id="CHEBI:15379"/>
        <dbReference type="ChEBI" id="CHEBI:30245"/>
        <dbReference type="ChEBI" id="CHEBI:57466"/>
        <dbReference type="EC" id="1.13.11.12"/>
    </reaction>
</comment>
<dbReference type="Proteomes" id="UP000515123">
    <property type="component" value="Linkage group 19"/>
</dbReference>
<dbReference type="Pfam" id="PF01477">
    <property type="entry name" value="PLAT"/>
    <property type="match status" value="1"/>
</dbReference>
<dbReference type="InterPro" id="IPR020833">
    <property type="entry name" value="LipOase_Fe_BS"/>
</dbReference>
<evidence type="ECO:0000256" key="6">
    <source>
        <dbReference type="ARBA" id="ARBA00022640"/>
    </source>
</evidence>
<dbReference type="GeneID" id="109724930"/>
<gene>
    <name evidence="25" type="primary">LOC109724930</name>
</gene>
<dbReference type="UniPathway" id="UPA00382"/>
<dbReference type="InterPro" id="IPR027433">
    <property type="entry name" value="Lipoxygenase_dom_3"/>
</dbReference>
<protein>
    <recommendedName>
        <fullName evidence="20">Lipoxygenase</fullName>
        <ecNumber evidence="20">1.13.11.-</ecNumber>
    </recommendedName>
</protein>
<dbReference type="SMART" id="SM00308">
    <property type="entry name" value="LH2"/>
    <property type="match status" value="1"/>
</dbReference>
<dbReference type="PROSITE" id="PS51393">
    <property type="entry name" value="LIPOXYGENASE_3"/>
    <property type="match status" value="1"/>
</dbReference>
<evidence type="ECO:0000256" key="11">
    <source>
        <dbReference type="ARBA" id="ARBA00022964"/>
    </source>
</evidence>
<dbReference type="FunFam" id="4.10.375.10:FF:000001">
    <property type="entry name" value="Lipoxygenase"/>
    <property type="match status" value="1"/>
</dbReference>
<dbReference type="GO" id="GO:0009611">
    <property type="term" value="P:response to wounding"/>
    <property type="evidence" value="ECO:0007669"/>
    <property type="project" value="UniProtKB-ARBA"/>
</dbReference>
<evidence type="ECO:0000256" key="17">
    <source>
        <dbReference type="ARBA" id="ARBA00052046"/>
    </source>
</evidence>
<evidence type="ECO:0000256" key="9">
    <source>
        <dbReference type="ARBA" id="ARBA00022832"/>
    </source>
</evidence>
<dbReference type="SUPFAM" id="SSF48484">
    <property type="entry name" value="Lipoxigenase"/>
    <property type="match status" value="1"/>
</dbReference>
<dbReference type="EC" id="1.13.11.-" evidence="20"/>
<dbReference type="GO" id="GO:0034440">
    <property type="term" value="P:lipid oxidation"/>
    <property type="evidence" value="ECO:0007669"/>
    <property type="project" value="InterPro"/>
</dbReference>
<proteinExistence type="inferred from homology"/>
<dbReference type="Gene3D" id="4.10.372.10">
    <property type="entry name" value="Lipoxygenase-1, Domain 3"/>
    <property type="match status" value="1"/>
</dbReference>
<comment type="pathway">
    <text evidence="20">Lipid metabolism; oxylipin biosynthesis.</text>
</comment>
<dbReference type="InterPro" id="IPR036226">
    <property type="entry name" value="LipOase_C_sf"/>
</dbReference>
<dbReference type="PROSITE" id="PS00711">
    <property type="entry name" value="LIPOXYGENASE_1"/>
    <property type="match status" value="1"/>
</dbReference>
<dbReference type="GO" id="GO:0009507">
    <property type="term" value="C:chloroplast"/>
    <property type="evidence" value="ECO:0007669"/>
    <property type="project" value="UniProtKB-SubCell"/>
</dbReference>
<evidence type="ECO:0000256" key="8">
    <source>
        <dbReference type="ARBA" id="ARBA00022767"/>
    </source>
</evidence>
<keyword evidence="15 20" id="KW-0275">Fatty acid biosynthesis</keyword>
<dbReference type="GO" id="GO:0016165">
    <property type="term" value="F:linoleate 13S-lipoxygenase activity"/>
    <property type="evidence" value="ECO:0007669"/>
    <property type="project" value="UniProtKB-EC"/>
</dbReference>
<dbReference type="SUPFAM" id="SSF49723">
    <property type="entry name" value="Lipase/lipooxygenase domain (PLAT/LH2 domain)"/>
    <property type="match status" value="1"/>
</dbReference>
<keyword evidence="9" id="KW-0276">Fatty acid metabolism</keyword>
<dbReference type="InterPro" id="IPR020834">
    <property type="entry name" value="LipOase_CS"/>
</dbReference>
<evidence type="ECO:0000256" key="7">
    <source>
        <dbReference type="ARBA" id="ARBA00022723"/>
    </source>
</evidence>
<organism evidence="24 25">
    <name type="scientific">Ananas comosus</name>
    <name type="common">Pineapple</name>
    <name type="synonym">Ananas ananas</name>
    <dbReference type="NCBI Taxonomy" id="4615"/>
    <lineage>
        <taxon>Eukaryota</taxon>
        <taxon>Viridiplantae</taxon>
        <taxon>Streptophyta</taxon>
        <taxon>Embryophyta</taxon>
        <taxon>Tracheophyta</taxon>
        <taxon>Spermatophyta</taxon>
        <taxon>Magnoliopsida</taxon>
        <taxon>Liliopsida</taxon>
        <taxon>Poales</taxon>
        <taxon>Bromeliaceae</taxon>
        <taxon>Bromelioideae</taxon>
        <taxon>Ananas</taxon>
    </lineage>
</organism>
<dbReference type="PRINTS" id="PR00087">
    <property type="entry name" value="LIPOXYGENASE"/>
</dbReference>
<evidence type="ECO:0000256" key="10">
    <source>
        <dbReference type="ARBA" id="ARBA00022946"/>
    </source>
</evidence>
<dbReference type="GO" id="GO:0031408">
    <property type="term" value="P:oxylipin biosynthetic process"/>
    <property type="evidence" value="ECO:0007669"/>
    <property type="project" value="UniProtKB-UniRule"/>
</dbReference>
<keyword evidence="12 19" id="KW-0560">Oxidoreductase</keyword>
<dbReference type="FunFam" id="1.20.245.10:FF:000002">
    <property type="entry name" value="Lipoxygenase"/>
    <property type="match status" value="1"/>
</dbReference>
<evidence type="ECO:0000256" key="3">
    <source>
        <dbReference type="ARBA" id="ARBA00009419"/>
    </source>
</evidence>
<evidence type="ECO:0000256" key="15">
    <source>
        <dbReference type="ARBA" id="ARBA00023160"/>
    </source>
</evidence>
<dbReference type="GO" id="GO:0046872">
    <property type="term" value="F:metal ion binding"/>
    <property type="evidence" value="ECO:0007669"/>
    <property type="project" value="UniProtKB-UniRule"/>
</dbReference>
<sequence length="916" mass="102778">MLKPLLQAQNHSPSLFFTSSLNPIIYPITIPKPRYTRSQSCLSRRREATLRALRVRCEAANEEAARSAAPAAMATKSPAKVKVVVTVQSTVGGALSNVGLARGLDDIADLLGKTLLLELASSELDPRTGLEKETIAGYAHKASQHCDKVKYEGEFSVPSTFREVGAVVVENEHHKEMYLHDIVLTTAGDDATSLTIDCRSWVHSKFDNPEKRVFFTSKSYLPSQTPPGLERLRKKELANMRGDGTGERKPFERIYDYDTYNDLGDPDKGQDMARPVLGDSKELPYPRRCRTGRPRTKKDPLSEERSSSVYVPRDEAFSEVKGLTFSAKAFKSVLHAVVPSIETAIIDTKLGFPYFTAIDSLFNEGVKLPKQEGLSFFRTVIPRVIKAFEDSTDNVLLFEAPEMIDRDKFAWFRDEEFSRQTLAGLNPFSIQLVTEFPFVSKLDPEVYGPAKSAITAELIEREILGVMTVEEALKKKRLFVLDYHDLLLPYVHKVRGLEDTTLYASRTVFFLTSDETLMPIAIELTRPASPTKPQWQQVFGRSWDATGAWLWRLAKAHVCSHDAGYHQLVIHWLRTHCCTEPYIIAANRQLSAMHPIYRLLHPHFRYTMEINAMARESLINAGGVIESCFSPGKYSAELSAAAYGKLWRFDMEALPADLIRRGMAVEDPTAEHGLRLTINDYPFANDGLLIWSSIKEWVGDYVNRYYPTAADVTADHELQAWWEDVRTKGHADKKDEPWWPTVASPSELTQVLTTIIWVTSGHHAAVNFGQYHFGGYFPNRPTVARKNMPVEDMGGTSHEDFARFLRKPEAALLECFPSQIQATKVMSVLDVLSTHSPDEEYLGQEPEPAWAADAVVNAAFERFNGRMREIEGIIDARNADPKLKNRCGAGIVPYELLRPSSKPGVTGMGVPNSISI</sequence>
<dbReference type="PANTHER" id="PTHR11771">
    <property type="entry name" value="LIPOXYGENASE"/>
    <property type="match status" value="1"/>
</dbReference>
<reference evidence="25" key="2">
    <citation type="submission" date="2025-08" db="UniProtKB">
        <authorList>
            <consortium name="RefSeq"/>
        </authorList>
    </citation>
    <scope>IDENTIFICATION</scope>
    <source>
        <tissue evidence="25">Leaf</tissue>
    </source>
</reference>
<dbReference type="AlphaFoldDB" id="A0A6P5GVD9"/>
<evidence type="ECO:0000256" key="5">
    <source>
        <dbReference type="ARBA" id="ARBA00022528"/>
    </source>
</evidence>
<dbReference type="Pfam" id="PF00305">
    <property type="entry name" value="Lipoxygenase"/>
    <property type="match status" value="1"/>
</dbReference>
<evidence type="ECO:0000313" key="24">
    <source>
        <dbReference type="Proteomes" id="UP000515123"/>
    </source>
</evidence>
<reference evidence="24" key="1">
    <citation type="journal article" date="2015" name="Nat. Genet.">
        <title>The pineapple genome and the evolution of CAM photosynthesis.</title>
        <authorList>
            <person name="Ming R."/>
            <person name="VanBuren R."/>
            <person name="Wai C.M."/>
            <person name="Tang H."/>
            <person name="Schatz M.C."/>
            <person name="Bowers J.E."/>
            <person name="Lyons E."/>
            <person name="Wang M.L."/>
            <person name="Chen J."/>
            <person name="Biggers E."/>
            <person name="Zhang J."/>
            <person name="Huang L."/>
            <person name="Zhang L."/>
            <person name="Miao W."/>
            <person name="Zhang J."/>
            <person name="Ye Z."/>
            <person name="Miao C."/>
            <person name="Lin Z."/>
            <person name="Wang H."/>
            <person name="Zhou H."/>
            <person name="Yim W.C."/>
            <person name="Priest H.D."/>
            <person name="Zheng C."/>
            <person name="Woodhouse M."/>
            <person name="Edger P.P."/>
            <person name="Guyot R."/>
            <person name="Guo H.B."/>
            <person name="Guo H."/>
            <person name="Zheng G."/>
            <person name="Singh R."/>
            <person name="Sharma A."/>
            <person name="Min X."/>
            <person name="Zheng Y."/>
            <person name="Lee H."/>
            <person name="Gurtowski J."/>
            <person name="Sedlazeck F.J."/>
            <person name="Harkess A."/>
            <person name="McKain M.R."/>
            <person name="Liao Z."/>
            <person name="Fang J."/>
            <person name="Liu J."/>
            <person name="Zhang X."/>
            <person name="Zhang Q."/>
            <person name="Hu W."/>
            <person name="Qin Y."/>
            <person name="Wang K."/>
            <person name="Chen L.Y."/>
            <person name="Shirley N."/>
            <person name="Lin Y.R."/>
            <person name="Liu L.Y."/>
            <person name="Hernandez A.G."/>
            <person name="Wright C.L."/>
            <person name="Bulone V."/>
            <person name="Tuskan G.A."/>
            <person name="Heath K."/>
            <person name="Zee F."/>
            <person name="Moore P.H."/>
            <person name="Sunkar R."/>
            <person name="Leebens-Mack J.H."/>
            <person name="Mockler T."/>
            <person name="Bennetzen J.L."/>
            <person name="Freeling M."/>
            <person name="Sankoff D."/>
            <person name="Paterson A.H."/>
            <person name="Zhu X."/>
            <person name="Yang X."/>
            <person name="Smith J.A."/>
            <person name="Cushman J.C."/>
            <person name="Paull R.E."/>
            <person name="Yu Q."/>
        </authorList>
    </citation>
    <scope>NUCLEOTIDE SEQUENCE [LARGE SCALE GENOMIC DNA]</scope>
    <source>
        <strain evidence="24">cv. F153</strain>
    </source>
</reference>
<evidence type="ECO:0000259" key="23">
    <source>
        <dbReference type="PROSITE" id="PS51393"/>
    </source>
</evidence>
<dbReference type="InterPro" id="IPR000907">
    <property type="entry name" value="LipOase"/>
</dbReference>
<comment type="cofactor">
    <cofactor evidence="1 19">
        <name>Fe cation</name>
        <dbReference type="ChEBI" id="CHEBI:24875"/>
    </cofactor>
</comment>
<feature type="region of interest" description="Disordered" evidence="21">
    <location>
        <begin position="265"/>
        <end position="306"/>
    </location>
</feature>
<evidence type="ECO:0000256" key="2">
    <source>
        <dbReference type="ARBA" id="ARBA00004229"/>
    </source>
</evidence>
<dbReference type="GO" id="GO:0006633">
    <property type="term" value="P:fatty acid biosynthetic process"/>
    <property type="evidence" value="ECO:0007669"/>
    <property type="project" value="UniProtKB-KW"/>
</dbReference>
<keyword evidence="10" id="KW-0809">Transit peptide</keyword>
<dbReference type="Gene3D" id="4.10.375.10">
    <property type="entry name" value="Lipoxygenase-1, Domain 2"/>
    <property type="match status" value="1"/>
</dbReference>
<feature type="domain" description="PLAT" evidence="22">
    <location>
        <begin position="94"/>
        <end position="216"/>
    </location>
</feature>
<dbReference type="PRINTS" id="PR00468">
    <property type="entry name" value="PLTLPOXGNASE"/>
</dbReference>
<comment type="catalytic activity">
    <reaction evidence="17">
        <text>(9Z,12Z,15Z)-octadecatrienoate + O2 = (13S)-hydroperoxy-(9Z,11E,15Z)-octadecatrienoate</text>
        <dbReference type="Rhea" id="RHEA:34495"/>
        <dbReference type="ChEBI" id="CHEBI:15379"/>
        <dbReference type="ChEBI" id="CHEBI:32387"/>
        <dbReference type="ChEBI" id="CHEBI:58757"/>
        <dbReference type="EC" id="1.13.11.12"/>
    </reaction>
</comment>
<dbReference type="InterPro" id="IPR036392">
    <property type="entry name" value="PLAT/LH2_dom_sf"/>
</dbReference>
<evidence type="ECO:0000256" key="4">
    <source>
        <dbReference type="ARBA" id="ARBA00022516"/>
    </source>
</evidence>
<comment type="caution">
    <text evidence="18">Lacks conserved residue(s) required for the propagation of feature annotation.</text>
</comment>
<keyword evidence="14" id="KW-0443">Lipid metabolism</keyword>
<comment type="function">
    <text evidence="20">Plant lipoxygenase may be involved in a number of diverse aspects of plant physiology including growth and development, pest resistance, and senescence or responses to wounding.</text>
</comment>
<evidence type="ECO:0000259" key="22">
    <source>
        <dbReference type="PROSITE" id="PS50095"/>
    </source>
</evidence>
<dbReference type="InterPro" id="IPR013819">
    <property type="entry name" value="LipOase_C"/>
</dbReference>
<dbReference type="InterPro" id="IPR001024">
    <property type="entry name" value="PLAT/LH2_dom"/>
</dbReference>
<keyword evidence="13 19" id="KW-0408">Iron</keyword>
<keyword evidence="5" id="KW-0150">Chloroplast</keyword>
<dbReference type="OrthoDB" id="407298at2759"/>
<keyword evidence="7 19" id="KW-0479">Metal-binding</keyword>
<evidence type="ECO:0000256" key="14">
    <source>
        <dbReference type="ARBA" id="ARBA00023098"/>
    </source>
</evidence>
<dbReference type="Gene3D" id="2.60.60.20">
    <property type="entry name" value="PLAT/LH2 domain"/>
    <property type="match status" value="1"/>
</dbReference>
<evidence type="ECO:0000313" key="25">
    <source>
        <dbReference type="RefSeq" id="XP_020109510.1"/>
    </source>
</evidence>
<feature type="compositionally biased region" description="Basic and acidic residues" evidence="21">
    <location>
        <begin position="297"/>
        <end position="306"/>
    </location>
</feature>
<comment type="subcellular location">
    <subcellularLocation>
        <location evidence="2">Plastid</location>
        <location evidence="2">Chloroplast</location>
    </subcellularLocation>
</comment>
<comment type="similarity">
    <text evidence="3 19">Belongs to the lipoxygenase family.</text>
</comment>
<evidence type="ECO:0000256" key="18">
    <source>
        <dbReference type="PROSITE-ProRule" id="PRU00152"/>
    </source>
</evidence>
<keyword evidence="6" id="KW-0934">Plastid</keyword>
<feature type="compositionally biased region" description="Basic residues" evidence="21">
    <location>
        <begin position="287"/>
        <end position="296"/>
    </location>
</feature>
<name>A0A6P5GVD9_ANACO</name>
<evidence type="ECO:0000256" key="21">
    <source>
        <dbReference type="SAM" id="MobiDB-lite"/>
    </source>
</evidence>
<dbReference type="RefSeq" id="XP_020109510.1">
    <property type="nucleotide sequence ID" value="XM_020253921.1"/>
</dbReference>
<keyword evidence="8 20" id="KW-0925">Oxylipin biosynthesis</keyword>
<keyword evidence="24" id="KW-1185">Reference proteome</keyword>
<dbReference type="Gene3D" id="1.20.245.10">
    <property type="entry name" value="Lipoxygenase-1, Domain 5"/>
    <property type="match status" value="1"/>
</dbReference>
<dbReference type="PROSITE" id="PS00081">
    <property type="entry name" value="LIPOXYGENASE_2"/>
    <property type="match status" value="1"/>
</dbReference>
<evidence type="ECO:0000256" key="20">
    <source>
        <dbReference type="RuleBase" id="RU003975"/>
    </source>
</evidence>
<dbReference type="FunFam" id="3.10.450.60:FF:000005">
    <property type="entry name" value="Lipoxygenase"/>
    <property type="match status" value="1"/>
</dbReference>
<accession>A0A6P5GVD9</accession>
<evidence type="ECO:0000256" key="16">
    <source>
        <dbReference type="ARBA" id="ARBA00051140"/>
    </source>
</evidence>
<dbReference type="InterPro" id="IPR001246">
    <property type="entry name" value="LipOase_plant"/>
</dbReference>
<feature type="domain" description="Lipoxygenase" evidence="23">
    <location>
        <begin position="219"/>
        <end position="916"/>
    </location>
</feature>
<evidence type="ECO:0000256" key="1">
    <source>
        <dbReference type="ARBA" id="ARBA00001962"/>
    </source>
</evidence>